<proteinExistence type="predicted"/>
<name>L7CBI2_RHOBT</name>
<evidence type="ECO:0000313" key="1">
    <source>
        <dbReference type="EMBL" id="ELP30982.1"/>
    </source>
</evidence>
<dbReference type="PATRIC" id="fig|993516.3.peg.5438"/>
<comment type="caution">
    <text evidence="1">The sequence shown here is derived from an EMBL/GenBank/DDBJ whole genome shotgun (WGS) entry which is preliminary data.</text>
</comment>
<dbReference type="EMBL" id="AMWG01000138">
    <property type="protein sequence ID" value="ELP30982.1"/>
    <property type="molecule type" value="Genomic_DNA"/>
</dbReference>
<evidence type="ECO:0000313" key="2">
    <source>
        <dbReference type="Proteomes" id="UP000010959"/>
    </source>
</evidence>
<reference evidence="1 2" key="1">
    <citation type="journal article" date="2013" name="Mar. Genomics">
        <title>Expression of sulfatases in Rhodopirellula baltica and the diversity of sulfatases in the genus Rhodopirellula.</title>
        <authorList>
            <person name="Wegner C.E."/>
            <person name="Richter-Heitmann T."/>
            <person name="Klindworth A."/>
            <person name="Klockow C."/>
            <person name="Richter M."/>
            <person name="Achstetter T."/>
            <person name="Glockner F.O."/>
            <person name="Harder J."/>
        </authorList>
    </citation>
    <scope>NUCLEOTIDE SEQUENCE [LARGE SCALE GENOMIC DNA]</scope>
    <source>
        <strain evidence="1 2">SWK14</strain>
    </source>
</reference>
<protein>
    <submittedName>
        <fullName evidence="1">Uncharacterized protein</fullName>
    </submittedName>
</protein>
<dbReference type="AlphaFoldDB" id="L7CBI2"/>
<organism evidence="1 2">
    <name type="scientific">Rhodopirellula baltica SWK14</name>
    <dbReference type="NCBI Taxonomy" id="993516"/>
    <lineage>
        <taxon>Bacteria</taxon>
        <taxon>Pseudomonadati</taxon>
        <taxon>Planctomycetota</taxon>
        <taxon>Planctomycetia</taxon>
        <taxon>Pirellulales</taxon>
        <taxon>Pirellulaceae</taxon>
        <taxon>Rhodopirellula</taxon>
    </lineage>
</organism>
<sequence>MLRRAKYINHYQRLSETAAKWKRQPHHCEGYTFQAANGTWLLVSTAEQIVADDYSTATYDGATPDPSRFFVVPPGKWVDTIDDVFAVWDEYD</sequence>
<accession>L7CBI2</accession>
<gene>
    <name evidence="1" type="ORF">RBSWK_05093</name>
</gene>
<dbReference type="Proteomes" id="UP000010959">
    <property type="component" value="Unassembled WGS sequence"/>
</dbReference>